<dbReference type="InterPro" id="IPR051172">
    <property type="entry name" value="Chlamydia_OmcB"/>
</dbReference>
<feature type="domain" description="DUF11" evidence="1">
    <location>
        <begin position="42"/>
        <end position="143"/>
    </location>
</feature>
<evidence type="ECO:0000259" key="1">
    <source>
        <dbReference type="Pfam" id="PF01345"/>
    </source>
</evidence>
<dbReference type="PANTHER" id="PTHR34819">
    <property type="entry name" value="LARGE CYSTEINE-RICH PERIPLASMIC PROTEIN OMCB"/>
    <property type="match status" value="1"/>
</dbReference>
<reference evidence="2 3" key="1">
    <citation type="submission" date="2020-08" db="EMBL/GenBank/DDBJ databases">
        <title>A Genomic Blueprint of the Chicken Gut Microbiome.</title>
        <authorList>
            <person name="Gilroy R."/>
            <person name="Ravi A."/>
            <person name="Getino M."/>
            <person name="Pursley I."/>
            <person name="Horton D.L."/>
            <person name="Alikhan N.-F."/>
            <person name="Baker D."/>
            <person name="Gharbi K."/>
            <person name="Hall N."/>
            <person name="Watson M."/>
            <person name="Adriaenssens E.M."/>
            <person name="Foster-Nyarko E."/>
            <person name="Jarju S."/>
            <person name="Secka A."/>
            <person name="Antonio M."/>
            <person name="Oren A."/>
            <person name="Chaudhuri R."/>
            <person name="La Ragione R.M."/>
            <person name="Hildebrand F."/>
            <person name="Pallen M.J."/>
        </authorList>
    </citation>
    <scope>NUCLEOTIDE SEQUENCE [LARGE SCALE GENOMIC DNA]</scope>
    <source>
        <strain evidence="2 3">Sa2BVA9</strain>
    </source>
</reference>
<name>A0ABR8T4U8_9BACL</name>
<dbReference type="NCBIfam" id="TIGR01451">
    <property type="entry name" value="B_ant_repeat"/>
    <property type="match status" value="3"/>
</dbReference>
<dbReference type="Pfam" id="PF01345">
    <property type="entry name" value="DUF11"/>
    <property type="match status" value="1"/>
</dbReference>
<evidence type="ECO:0000313" key="3">
    <source>
        <dbReference type="Proteomes" id="UP000608071"/>
    </source>
</evidence>
<comment type="caution">
    <text evidence="2">The sequence shown here is derived from an EMBL/GenBank/DDBJ whole genome shotgun (WGS) entry which is preliminary data.</text>
</comment>
<dbReference type="EMBL" id="JACSQL010000015">
    <property type="protein sequence ID" value="MBD7970776.1"/>
    <property type="molecule type" value="Genomic_DNA"/>
</dbReference>
<dbReference type="PANTHER" id="PTHR34819:SF3">
    <property type="entry name" value="CELL SURFACE PROTEIN"/>
    <property type="match status" value="1"/>
</dbReference>
<sequence>MNSQDRRNYVLNNQSSVRFASGRFEGVSYSNMVSIPLTGAILTLKKSASVEQVTLDSIVMYQLEIENTGNAPAEVTLTDNLPEGASFIPNSLLKDGVPIPGVSPQEGLQIGILPINQKVTIQFQIIVSSIPDSLTLINVATASYTFQAMDGRLITKELISNPVTLFVSPSQLSIYYYANTNQTFEGDIITFFIQITNTGKEDIRNAVVSTLLSGEMAFLPGSVVIDGLLAPDLDPSAGITLPFVAASSATQISYQVKIGKRTSSTPLTSVATLLYINQGEEITIRSNPVSISYLLPVLTISVNITPDQVTYKDTVTYEVLIQNEGEIPVEAVYDLLQAPELNLVPGTVRINGILRPEVSLANGLPLGTLIPHSRIYITFESTVSVIPNSLVSAEEWVNRSRLTYTFRINDGRSVRLTTLAFTPVFFYAPRILLHVLTSPKFVEPGDDILFEITIQNSGNTKADLFLPLPAPGVSTILNGFIQWSDHKRELTDLEMKQQRLQITDIQPGEIIQIIYTLHMQVFPLFRPTRERDEYVFTDTIQALYTYDFNNRIHSFEVVSNVYEIVFTEHDE</sequence>
<gene>
    <name evidence="2" type="ORF">H9647_22170</name>
</gene>
<organism evidence="2 3">
    <name type="scientific">Paenibacillus gallinarum</name>
    <dbReference type="NCBI Taxonomy" id="2762232"/>
    <lineage>
        <taxon>Bacteria</taxon>
        <taxon>Bacillati</taxon>
        <taxon>Bacillota</taxon>
        <taxon>Bacilli</taxon>
        <taxon>Bacillales</taxon>
        <taxon>Paenibacillaceae</taxon>
        <taxon>Paenibacillus</taxon>
    </lineage>
</organism>
<dbReference type="InterPro" id="IPR001434">
    <property type="entry name" value="OmcB-like_DUF11"/>
</dbReference>
<accession>A0ABR8T4U8</accession>
<dbReference type="RefSeq" id="WP_191804182.1">
    <property type="nucleotide sequence ID" value="NZ_JACSQL010000015.1"/>
</dbReference>
<protein>
    <recommendedName>
        <fullName evidence="1">DUF11 domain-containing protein</fullName>
    </recommendedName>
</protein>
<keyword evidence="3" id="KW-1185">Reference proteome</keyword>
<dbReference type="Proteomes" id="UP000608071">
    <property type="component" value="Unassembled WGS sequence"/>
</dbReference>
<evidence type="ECO:0000313" key="2">
    <source>
        <dbReference type="EMBL" id="MBD7970776.1"/>
    </source>
</evidence>
<dbReference type="InterPro" id="IPR047589">
    <property type="entry name" value="DUF11_rpt"/>
</dbReference>
<proteinExistence type="predicted"/>